<name>W6TYL5_ECHGR</name>
<dbReference type="EMBL" id="APAU02000660">
    <property type="protein sequence ID" value="EUB53880.1"/>
    <property type="molecule type" value="Genomic_DNA"/>
</dbReference>
<sequence>MSISMQVIGLFPPPPSFSANYLFVFKDENIVTNMPNVIPMKTANYQGEIEMASNTINSC</sequence>
<proteinExistence type="predicted"/>
<reference evidence="1 2" key="1">
    <citation type="journal article" date="2013" name="Nat. Genet.">
        <title>The genome of the hydatid tapeworm Echinococcus granulosus.</title>
        <authorList>
            <person name="Zheng H."/>
            <person name="Zhang W."/>
            <person name="Zhang L."/>
            <person name="Zhang Z."/>
            <person name="Li J."/>
            <person name="Lu G."/>
            <person name="Zhu Y."/>
            <person name="Wang Y."/>
            <person name="Huang Y."/>
            <person name="Liu J."/>
            <person name="Kang H."/>
            <person name="Chen J."/>
            <person name="Wang L."/>
            <person name="Chen A."/>
            <person name="Yu S."/>
            <person name="Gao Z."/>
            <person name="Jin L."/>
            <person name="Gu W."/>
            <person name="Wang Z."/>
            <person name="Zhao L."/>
            <person name="Shi B."/>
            <person name="Wen H."/>
            <person name="Lin R."/>
            <person name="Jones M.K."/>
            <person name="Brejova B."/>
            <person name="Vinar T."/>
            <person name="Zhao G."/>
            <person name="McManus D.P."/>
            <person name="Chen Z."/>
            <person name="Zhou Y."/>
            <person name="Wang S."/>
        </authorList>
    </citation>
    <scope>NUCLEOTIDE SEQUENCE [LARGE SCALE GENOMIC DNA]</scope>
</reference>
<organism evidence="1 2">
    <name type="scientific">Echinococcus granulosus</name>
    <name type="common">Hydatid tapeworm</name>
    <dbReference type="NCBI Taxonomy" id="6210"/>
    <lineage>
        <taxon>Eukaryota</taxon>
        <taxon>Metazoa</taxon>
        <taxon>Spiralia</taxon>
        <taxon>Lophotrochozoa</taxon>
        <taxon>Platyhelminthes</taxon>
        <taxon>Cestoda</taxon>
        <taxon>Eucestoda</taxon>
        <taxon>Cyclophyllidea</taxon>
        <taxon>Taeniidae</taxon>
        <taxon>Echinococcus</taxon>
        <taxon>Echinococcus granulosus group</taxon>
    </lineage>
</organism>
<keyword evidence="2" id="KW-1185">Reference proteome</keyword>
<dbReference type="GeneID" id="36346976"/>
<dbReference type="RefSeq" id="XP_024345076.1">
    <property type="nucleotide sequence ID" value="XM_024500510.1"/>
</dbReference>
<accession>W6TYL5</accession>
<dbReference type="CTD" id="36346976"/>
<evidence type="ECO:0000313" key="1">
    <source>
        <dbReference type="EMBL" id="EUB53880.1"/>
    </source>
</evidence>
<dbReference type="KEGG" id="egl:EGR_11267"/>
<gene>
    <name evidence="1" type="ORF">EGR_11267</name>
</gene>
<protein>
    <submittedName>
        <fullName evidence="1">Uncharacterized protein</fullName>
    </submittedName>
</protein>
<dbReference type="Proteomes" id="UP000019149">
    <property type="component" value="Unassembled WGS sequence"/>
</dbReference>
<evidence type="ECO:0000313" key="2">
    <source>
        <dbReference type="Proteomes" id="UP000019149"/>
    </source>
</evidence>
<dbReference type="AlphaFoldDB" id="W6TYL5"/>
<comment type="caution">
    <text evidence="1">The sequence shown here is derived from an EMBL/GenBank/DDBJ whole genome shotgun (WGS) entry which is preliminary data.</text>
</comment>